<organism evidence="2">
    <name type="scientific">Rhizophora mucronata</name>
    <name type="common">Asiatic mangrove</name>
    <dbReference type="NCBI Taxonomy" id="61149"/>
    <lineage>
        <taxon>Eukaryota</taxon>
        <taxon>Viridiplantae</taxon>
        <taxon>Streptophyta</taxon>
        <taxon>Embryophyta</taxon>
        <taxon>Tracheophyta</taxon>
        <taxon>Spermatophyta</taxon>
        <taxon>Magnoliopsida</taxon>
        <taxon>eudicotyledons</taxon>
        <taxon>Gunneridae</taxon>
        <taxon>Pentapetalae</taxon>
        <taxon>rosids</taxon>
        <taxon>fabids</taxon>
        <taxon>Malpighiales</taxon>
        <taxon>Rhizophoraceae</taxon>
        <taxon>Rhizophora</taxon>
    </lineage>
</organism>
<keyword evidence="1" id="KW-0472">Membrane</keyword>
<feature type="transmembrane region" description="Helical" evidence="1">
    <location>
        <begin position="51"/>
        <end position="70"/>
    </location>
</feature>
<keyword evidence="1" id="KW-1133">Transmembrane helix</keyword>
<name>A0A2P2QMW6_RHIMU</name>
<sequence length="78" mass="8707">MTSQAISSIGGSLGFIRTSGFATGFNLLPRKPLDSIVDVKRANKKCPQDQLRCVIFLLIFISILNVYFFFQINNFFAG</sequence>
<keyword evidence="1" id="KW-0812">Transmembrane</keyword>
<dbReference type="EMBL" id="GGEC01087896">
    <property type="protein sequence ID" value="MBX68380.1"/>
    <property type="molecule type" value="Transcribed_RNA"/>
</dbReference>
<dbReference type="AlphaFoldDB" id="A0A2P2QMW6"/>
<accession>A0A2P2QMW6</accession>
<reference evidence="2" key="1">
    <citation type="submission" date="2018-02" db="EMBL/GenBank/DDBJ databases">
        <title>Rhizophora mucronata_Transcriptome.</title>
        <authorList>
            <person name="Meera S.P."/>
            <person name="Sreeshan A."/>
            <person name="Augustine A."/>
        </authorList>
    </citation>
    <scope>NUCLEOTIDE SEQUENCE</scope>
    <source>
        <tissue evidence="2">Leaf</tissue>
    </source>
</reference>
<evidence type="ECO:0000256" key="1">
    <source>
        <dbReference type="SAM" id="Phobius"/>
    </source>
</evidence>
<protein>
    <submittedName>
        <fullName evidence="2">Uncharacterized protein MANES_17G051900</fullName>
    </submittedName>
</protein>
<evidence type="ECO:0000313" key="2">
    <source>
        <dbReference type="EMBL" id="MBX68380.1"/>
    </source>
</evidence>
<proteinExistence type="predicted"/>